<evidence type="ECO:0000313" key="5">
    <source>
        <dbReference type="EMBL" id="EIC96416.1"/>
    </source>
</evidence>
<dbReference type="OrthoDB" id="189537at2"/>
<dbReference type="GO" id="GO:0006508">
    <property type="term" value="P:proteolysis"/>
    <property type="evidence" value="ECO:0007669"/>
    <property type="project" value="UniProtKB-KW"/>
</dbReference>
<comment type="caution">
    <text evidence="5">The sequence shown here is derived from an EMBL/GenBank/DDBJ whole genome shotgun (WGS) entry which is preliminary data.</text>
</comment>
<feature type="coiled-coil region" evidence="3">
    <location>
        <begin position="102"/>
        <end position="129"/>
    </location>
</feature>
<dbReference type="RefSeq" id="WP_008753495.1">
    <property type="nucleotide sequence ID" value="NZ_AJGH01000041.1"/>
</dbReference>
<dbReference type="PANTHER" id="PTHR43343:SF3">
    <property type="entry name" value="PROTEASE DO-LIKE 8, CHLOROPLASTIC"/>
    <property type="match status" value="1"/>
</dbReference>
<dbReference type="SUPFAM" id="SSF50494">
    <property type="entry name" value="Trypsin-like serine proteases"/>
    <property type="match status" value="1"/>
</dbReference>
<dbReference type="PATRIC" id="fig|1095750.3.peg.838"/>
<dbReference type="InterPro" id="IPR001940">
    <property type="entry name" value="Peptidase_S1C"/>
</dbReference>
<evidence type="ECO:0000259" key="4">
    <source>
        <dbReference type="Pfam" id="PF14266"/>
    </source>
</evidence>
<dbReference type="PANTHER" id="PTHR43343">
    <property type="entry name" value="PEPTIDASE S12"/>
    <property type="match status" value="1"/>
</dbReference>
<dbReference type="Pfam" id="PF13365">
    <property type="entry name" value="Trypsin_2"/>
    <property type="match status" value="1"/>
</dbReference>
<evidence type="ECO:0000313" key="6">
    <source>
        <dbReference type="Proteomes" id="UP000005039"/>
    </source>
</evidence>
<dbReference type="GO" id="GO:0004252">
    <property type="term" value="F:serine-type endopeptidase activity"/>
    <property type="evidence" value="ECO:0007669"/>
    <property type="project" value="InterPro"/>
</dbReference>
<accession>I0R9Q8</accession>
<dbReference type="Pfam" id="PF14266">
    <property type="entry name" value="YceG_bac"/>
    <property type="match status" value="1"/>
</dbReference>
<evidence type="ECO:0000256" key="2">
    <source>
        <dbReference type="ARBA" id="ARBA00022801"/>
    </source>
</evidence>
<organism evidence="5 6">
    <name type="scientific">Lachnoanaerobaculum saburreum F0468</name>
    <dbReference type="NCBI Taxonomy" id="1095750"/>
    <lineage>
        <taxon>Bacteria</taxon>
        <taxon>Bacillati</taxon>
        <taxon>Bacillota</taxon>
        <taxon>Clostridia</taxon>
        <taxon>Lachnospirales</taxon>
        <taxon>Lachnospiraceae</taxon>
        <taxon>Lachnoanaerobaculum</taxon>
    </lineage>
</organism>
<dbReference type="InterPro" id="IPR025647">
    <property type="entry name" value="YceG_bac"/>
</dbReference>
<reference evidence="5 6" key="1">
    <citation type="submission" date="2012-03" db="EMBL/GenBank/DDBJ databases">
        <authorList>
            <person name="Durkin A.S."/>
            <person name="McCorrison J."/>
            <person name="Torralba M."/>
            <person name="Gillis M."/>
            <person name="Methe B."/>
            <person name="Sutton G."/>
            <person name="Nelson K.E."/>
        </authorList>
    </citation>
    <scope>NUCLEOTIDE SEQUENCE [LARGE SCALE GENOMIC DNA]</scope>
    <source>
        <strain evidence="5 6">F0468</strain>
    </source>
</reference>
<dbReference type="Gene3D" id="2.40.10.120">
    <property type="match status" value="1"/>
</dbReference>
<protein>
    <submittedName>
        <fullName evidence="5">Trypsin</fullName>
    </submittedName>
</protein>
<name>I0R9Q8_9FIRM</name>
<keyword evidence="6" id="KW-1185">Reference proteome</keyword>
<dbReference type="PRINTS" id="PR00834">
    <property type="entry name" value="PROTEASES2C"/>
</dbReference>
<gene>
    <name evidence="5" type="ORF">HMPREF9970_1651</name>
</gene>
<dbReference type="EMBL" id="AJGH01000041">
    <property type="protein sequence ID" value="EIC96416.1"/>
    <property type="molecule type" value="Genomic_DNA"/>
</dbReference>
<feature type="domain" description="Putative component of 'biosynthetic module'" evidence="4">
    <location>
        <begin position="32"/>
        <end position="190"/>
    </location>
</feature>
<keyword evidence="1" id="KW-0645">Protease</keyword>
<evidence type="ECO:0000256" key="1">
    <source>
        <dbReference type="ARBA" id="ARBA00022670"/>
    </source>
</evidence>
<dbReference type="AlphaFoldDB" id="I0R9Q8"/>
<keyword evidence="2" id="KW-0378">Hydrolase</keyword>
<proteinExistence type="predicted"/>
<dbReference type="InterPro" id="IPR009003">
    <property type="entry name" value="Peptidase_S1_PA"/>
</dbReference>
<dbReference type="InterPro" id="IPR051201">
    <property type="entry name" value="Chloro_Bact_Ser_Proteases"/>
</dbReference>
<keyword evidence="3" id="KW-0175">Coiled coil</keyword>
<evidence type="ECO:0000256" key="3">
    <source>
        <dbReference type="SAM" id="Coils"/>
    </source>
</evidence>
<sequence length="487" mass="55074">MFKYRLNPINIDCYMDFGRIRGSRNSDIRNTYMVKFTGATADTLKDINDLFTYLSKEMREGKIYYKYINSFQIENNCMTQKTAYENFVAGGHIDILKTSIAESELVDAIKKLQNLLHKYKKNLTETIQKNITVKLLYWLCENFSDIKIDGGKNIKVVAQNIDKESEIYFFVFLNLLGMDVCLLQYAKDINIMEDFFYTKRIGDFIEGRLDLKPYDTPVNITQRDIKKDNDIPVNKDENRVRISLESVRRKDRDSKTAAKTEGSVAANTNHISNIRTAKAGSVLPDTNIPDSGVKRDRERSYIELAKLSTSIVMIAVYDGRQKMLGTGSGIMIGKDGFILTNDHVIRGGHHFEVRIEDDERTYKTDEVIKYNQYLDLAIIRIPRVLNPLRLYSGSKKLVRGQKVVAIGSPLGLFNSVSDGIISGFRNIDNVDMIQFSAPISPGSSGGAVLNMYGEIIGISTAGFSEGQNINLAVPYDAIYGFAKSFIR</sequence>
<dbReference type="Proteomes" id="UP000005039">
    <property type="component" value="Unassembled WGS sequence"/>
</dbReference>
<dbReference type="eggNOG" id="COG0265">
    <property type="taxonomic scope" value="Bacteria"/>
</dbReference>